<evidence type="ECO:0008006" key="2">
    <source>
        <dbReference type="Google" id="ProtNLM"/>
    </source>
</evidence>
<dbReference type="AlphaFoldDB" id="J9GJZ1"/>
<name>J9GJZ1_9ZZZZ</name>
<accession>J9GJZ1</accession>
<dbReference type="EMBL" id="AMCI01000843">
    <property type="protein sequence ID" value="EJX07599.1"/>
    <property type="molecule type" value="Genomic_DNA"/>
</dbReference>
<sequence>MLKVLQHNFPQIQFIVTTHAPMVISSVESRSKMWSTAYGMIMMN</sequence>
<evidence type="ECO:0000313" key="1">
    <source>
        <dbReference type="EMBL" id="EJX07599.1"/>
    </source>
</evidence>
<protein>
    <recommendedName>
        <fullName evidence="2">ATPase AAA-type core domain-containing protein</fullName>
    </recommendedName>
</protein>
<comment type="caution">
    <text evidence="1">The sequence shown here is derived from an EMBL/GenBank/DDBJ whole genome shotgun (WGS) entry which is preliminary data.</text>
</comment>
<organism evidence="1">
    <name type="scientific">gut metagenome</name>
    <dbReference type="NCBI Taxonomy" id="749906"/>
    <lineage>
        <taxon>unclassified sequences</taxon>
        <taxon>metagenomes</taxon>
        <taxon>organismal metagenomes</taxon>
    </lineage>
</organism>
<reference evidence="1" key="1">
    <citation type="journal article" date="2012" name="PLoS ONE">
        <title>Gene sets for utilization of primary and secondary nutrition supplies in the distal gut of endangered iberian lynx.</title>
        <authorList>
            <person name="Alcaide M."/>
            <person name="Messina E."/>
            <person name="Richter M."/>
            <person name="Bargiela R."/>
            <person name="Peplies J."/>
            <person name="Huws S.A."/>
            <person name="Newbold C.J."/>
            <person name="Golyshin P.N."/>
            <person name="Simon M.A."/>
            <person name="Lopez G."/>
            <person name="Yakimov M.M."/>
            <person name="Ferrer M."/>
        </authorList>
    </citation>
    <scope>NUCLEOTIDE SEQUENCE</scope>
</reference>
<gene>
    <name evidence="1" type="ORF">EVA_04292</name>
</gene>
<proteinExistence type="predicted"/>